<evidence type="ECO:0000313" key="6">
    <source>
        <dbReference type="EMBL" id="UOA16509.1"/>
    </source>
</evidence>
<dbReference type="Gene3D" id="1.10.10.10">
    <property type="entry name" value="Winged helix-like DNA-binding domain superfamily/Winged helix DNA-binding domain"/>
    <property type="match status" value="1"/>
</dbReference>
<accession>A0ABY3ZQR9</accession>
<dbReference type="PANTHER" id="PTHR30427">
    <property type="entry name" value="TRANSCRIPTIONAL ACTIVATOR PROTEIN LYSR"/>
    <property type="match status" value="1"/>
</dbReference>
<keyword evidence="4" id="KW-0804">Transcription</keyword>
<gene>
    <name evidence="6" type="primary">catM</name>
    <name evidence="6" type="ORF">DSM109990_03391</name>
</gene>
<dbReference type="PROSITE" id="PS50931">
    <property type="entry name" value="HTH_LYSR"/>
    <property type="match status" value="1"/>
</dbReference>
<dbReference type="InterPro" id="IPR005119">
    <property type="entry name" value="LysR_subst-bd"/>
</dbReference>
<feature type="domain" description="HTH lysR-type" evidence="5">
    <location>
        <begin position="10"/>
        <end position="67"/>
    </location>
</feature>
<dbReference type="SUPFAM" id="SSF53850">
    <property type="entry name" value="Periplasmic binding protein-like II"/>
    <property type="match status" value="1"/>
</dbReference>
<evidence type="ECO:0000256" key="3">
    <source>
        <dbReference type="ARBA" id="ARBA00023125"/>
    </source>
</evidence>
<dbReference type="Pfam" id="PF00126">
    <property type="entry name" value="HTH_1"/>
    <property type="match status" value="1"/>
</dbReference>
<dbReference type="EMBL" id="CP085145">
    <property type="protein sequence ID" value="UOA16509.1"/>
    <property type="molecule type" value="Genomic_DNA"/>
</dbReference>
<dbReference type="Pfam" id="PF03466">
    <property type="entry name" value="LysR_substrate"/>
    <property type="match status" value="1"/>
</dbReference>
<dbReference type="SUPFAM" id="SSF46785">
    <property type="entry name" value="Winged helix' DNA-binding domain"/>
    <property type="match status" value="1"/>
</dbReference>
<evidence type="ECO:0000256" key="4">
    <source>
        <dbReference type="ARBA" id="ARBA00023163"/>
    </source>
</evidence>
<evidence type="ECO:0000256" key="1">
    <source>
        <dbReference type="ARBA" id="ARBA00009437"/>
    </source>
</evidence>
<organism evidence="6 7">
    <name type="scientific">Sulfitobacter dubius</name>
    <dbReference type="NCBI Taxonomy" id="218673"/>
    <lineage>
        <taxon>Bacteria</taxon>
        <taxon>Pseudomonadati</taxon>
        <taxon>Pseudomonadota</taxon>
        <taxon>Alphaproteobacteria</taxon>
        <taxon>Rhodobacterales</taxon>
        <taxon>Roseobacteraceae</taxon>
        <taxon>Sulfitobacter</taxon>
    </lineage>
</organism>
<sequence length="308" mass="34004">MQNIDNYRGLDIKHLTAFRAAILHGTLSAAAHSMGVSQSTVTRMLTELEESLGFALFTRRKGRVSATTRALEFHALTDDFFEAHARLRAGTSRLGGMLSEEIRIVSISVLAMTIVPEISERFLAQDGASRLHVESRGITGYFRKIRDVKTHIGFGYRLGDQPGIEQVQLGRIPFVCALPPEHPLSGQARIHVKDLVGEPVISLAEDELDLFQKQEEYLLEHGVTTRARVSTQSSANAYSMVLRGLGIGLIDPFSADLWRKNGVVVKPLDPILSFDCTASFSRNLAHTPAVKKLLRIAKEVVARYALTT</sequence>
<proteinExistence type="inferred from homology"/>
<dbReference type="PRINTS" id="PR00039">
    <property type="entry name" value="HTHLYSR"/>
</dbReference>
<comment type="similarity">
    <text evidence="1">Belongs to the LysR transcriptional regulatory family.</text>
</comment>
<protein>
    <submittedName>
        <fullName evidence="6">HTH-type transcriptional regulator CatM</fullName>
    </submittedName>
</protein>
<dbReference type="InterPro" id="IPR000847">
    <property type="entry name" value="LysR_HTH_N"/>
</dbReference>
<evidence type="ECO:0000259" key="5">
    <source>
        <dbReference type="PROSITE" id="PS50931"/>
    </source>
</evidence>
<dbReference type="PANTHER" id="PTHR30427:SF1">
    <property type="entry name" value="TRANSCRIPTIONAL ACTIVATOR PROTEIN LYSR"/>
    <property type="match status" value="1"/>
</dbReference>
<dbReference type="Proteomes" id="UP000831019">
    <property type="component" value="Plasmid pDSM109990_a"/>
</dbReference>
<dbReference type="InterPro" id="IPR036390">
    <property type="entry name" value="WH_DNA-bd_sf"/>
</dbReference>
<dbReference type="InterPro" id="IPR036388">
    <property type="entry name" value="WH-like_DNA-bd_sf"/>
</dbReference>
<keyword evidence="3" id="KW-0238">DNA-binding</keyword>
<keyword evidence="2" id="KW-0805">Transcription regulation</keyword>
<keyword evidence="6" id="KW-0614">Plasmid</keyword>
<name>A0ABY3ZQR9_9RHOB</name>
<evidence type="ECO:0000313" key="7">
    <source>
        <dbReference type="Proteomes" id="UP000831019"/>
    </source>
</evidence>
<keyword evidence="7" id="KW-1185">Reference proteome</keyword>
<reference evidence="7" key="1">
    <citation type="journal article" date="2022" name="Microorganisms">
        <title>Beyond the ABCs#Discovery of Three New Plasmid Types in Rhodobacterales (RepQ, RepY, RepW).</title>
        <authorList>
            <person name="Freese H.M."/>
            <person name="Ringel V."/>
            <person name="Overmann J."/>
            <person name="Petersen J."/>
        </authorList>
    </citation>
    <scope>NUCLEOTIDE SEQUENCE [LARGE SCALE GENOMIC DNA]</scope>
    <source>
        <strain evidence="7">DSM 109990</strain>
        <plasmid evidence="7">pDSM109990_a</plasmid>
    </source>
</reference>
<dbReference type="Gene3D" id="3.40.190.290">
    <property type="match status" value="1"/>
</dbReference>
<geneLocation type="plasmid" evidence="6 7">
    <name>pDSM109990_a</name>
</geneLocation>
<evidence type="ECO:0000256" key="2">
    <source>
        <dbReference type="ARBA" id="ARBA00023015"/>
    </source>
</evidence>